<dbReference type="GO" id="GO:0000179">
    <property type="term" value="F:rRNA (adenine-N6,N6-)-dimethyltransferase activity"/>
    <property type="evidence" value="ECO:0007669"/>
    <property type="project" value="InterPro"/>
</dbReference>
<feature type="domain" description="Ribosomal RNA adenine methylase transferase N-terminal" evidence="4">
    <location>
        <begin position="137"/>
        <end position="267"/>
    </location>
</feature>
<dbReference type="RefSeq" id="WP_052607126.1">
    <property type="nucleotide sequence ID" value="NZ_JXYS01000135.1"/>
</dbReference>
<dbReference type="PANTHER" id="PTHR43861:SF1">
    <property type="entry name" value="TRANS-ACONITATE 2-METHYLTRANSFERASE"/>
    <property type="match status" value="1"/>
</dbReference>
<dbReference type="InterPro" id="IPR041698">
    <property type="entry name" value="Methyltransf_25"/>
</dbReference>
<comment type="caution">
    <text evidence="5">The sequence shown here is derived from an EMBL/GenBank/DDBJ whole genome shotgun (WGS) entry which is preliminary data.</text>
</comment>
<evidence type="ECO:0000313" key="6">
    <source>
        <dbReference type="Proteomes" id="UP000032360"/>
    </source>
</evidence>
<reference evidence="5 6" key="1">
    <citation type="submission" date="2015-01" db="EMBL/GenBank/DDBJ databases">
        <title>Draft genome of the acidophilic iron oxidizer Acidithrix ferrooxidans strain Py-F3.</title>
        <authorList>
            <person name="Poehlein A."/>
            <person name="Eisen S."/>
            <person name="Schloemann M."/>
            <person name="Johnson B.D."/>
            <person name="Daniel R."/>
            <person name="Muehling M."/>
        </authorList>
    </citation>
    <scope>NUCLEOTIDE SEQUENCE [LARGE SCALE GENOMIC DNA]</scope>
    <source>
        <strain evidence="5 6">Py-F3</strain>
    </source>
</reference>
<dbReference type="PANTHER" id="PTHR43861">
    <property type="entry name" value="TRANS-ACONITATE 2-METHYLTRANSFERASE-RELATED"/>
    <property type="match status" value="1"/>
</dbReference>
<dbReference type="InterPro" id="IPR020596">
    <property type="entry name" value="rRNA_Ade_Mease_Trfase_CS"/>
</dbReference>
<evidence type="ECO:0000256" key="3">
    <source>
        <dbReference type="ARBA" id="ARBA00022691"/>
    </source>
</evidence>
<protein>
    <submittedName>
        <fullName evidence="5">Demethylrebeccamycin-D-glucose O-methyltransferase</fullName>
        <ecNumber evidence="5">2.1.1.164</ecNumber>
    </submittedName>
</protein>
<evidence type="ECO:0000256" key="2">
    <source>
        <dbReference type="ARBA" id="ARBA00022679"/>
    </source>
</evidence>
<dbReference type="EC" id="2.1.1.164" evidence="5"/>
<dbReference type="PROSITE" id="PS01131">
    <property type="entry name" value="RRNA_A_DIMETH"/>
    <property type="match status" value="1"/>
</dbReference>
<dbReference type="InterPro" id="IPR020598">
    <property type="entry name" value="rRNA_Ade_methylase_Trfase_N"/>
</dbReference>
<dbReference type="InterPro" id="IPR029063">
    <property type="entry name" value="SAM-dependent_MTases_sf"/>
</dbReference>
<organism evidence="5 6">
    <name type="scientific">Acidithrix ferrooxidans</name>
    <dbReference type="NCBI Taxonomy" id="1280514"/>
    <lineage>
        <taxon>Bacteria</taxon>
        <taxon>Bacillati</taxon>
        <taxon>Actinomycetota</taxon>
        <taxon>Acidimicrobiia</taxon>
        <taxon>Acidimicrobiales</taxon>
        <taxon>Acidimicrobiaceae</taxon>
        <taxon>Acidithrix</taxon>
    </lineage>
</organism>
<dbReference type="OrthoDB" id="9808140at2"/>
<keyword evidence="6" id="KW-1185">Reference proteome</keyword>
<dbReference type="SMART" id="SM00650">
    <property type="entry name" value="rADc"/>
    <property type="match status" value="1"/>
</dbReference>
<dbReference type="GO" id="GO:0102082">
    <property type="term" value="F:demethylrebeccamycin--D-glucose O-methyltransferase activity"/>
    <property type="evidence" value="ECO:0007669"/>
    <property type="project" value="UniProtKB-EC"/>
</dbReference>
<dbReference type="EMBL" id="JXYS01000135">
    <property type="protein sequence ID" value="KJF15638.1"/>
    <property type="molecule type" value="Genomic_DNA"/>
</dbReference>
<accession>A0A0D8HCI3</accession>
<evidence type="ECO:0000259" key="4">
    <source>
        <dbReference type="SMART" id="SM00650"/>
    </source>
</evidence>
<dbReference type="STRING" id="1280514.AXFE_35100"/>
<proteinExistence type="predicted"/>
<dbReference type="Pfam" id="PF13649">
    <property type="entry name" value="Methyltransf_25"/>
    <property type="match status" value="1"/>
</dbReference>
<sequence>MHLTSSLRRLRSVYEKGLLFLPDELYDRLTPKRELTTINSVADLDWVFDRAATLFERSEDEARLFLDGIQLAAPPMPDDPFSNAYKNAQWKLYEQVSGKERYGVENEHSDFDLGIALRRPFPYSTGSSGLIGDQLIAYGFIIKTLGIKPGDRVVEFGAGWGNLSQQLALLGCDVTVVEIDPSFVKLIEASCRAGSPIRVLQGDMLTCDPGNDYDIAIFFESFHHCSDHLDMLRRLHNVIRPGGRVAFASEPIGALSYPWGLRLDGLSLWSTRKYGWLELGFTRDYFFEALRKTGWTPQRARSRTISPMADIIIATQG</sequence>
<dbReference type="AlphaFoldDB" id="A0A0D8HCI3"/>
<name>A0A0D8HCI3_9ACTN</name>
<evidence type="ECO:0000313" key="5">
    <source>
        <dbReference type="EMBL" id="KJF15638.1"/>
    </source>
</evidence>
<gene>
    <name evidence="5" type="primary">rebM</name>
    <name evidence="5" type="ORF">AXFE_35100</name>
</gene>
<keyword evidence="2 5" id="KW-0808">Transferase</keyword>
<dbReference type="Proteomes" id="UP000032360">
    <property type="component" value="Unassembled WGS sequence"/>
</dbReference>
<keyword evidence="3" id="KW-0949">S-adenosyl-L-methionine</keyword>
<dbReference type="CDD" id="cd02440">
    <property type="entry name" value="AdoMet_MTases"/>
    <property type="match status" value="1"/>
</dbReference>
<dbReference type="SUPFAM" id="SSF53335">
    <property type="entry name" value="S-adenosyl-L-methionine-dependent methyltransferases"/>
    <property type="match status" value="1"/>
</dbReference>
<dbReference type="Gene3D" id="3.40.50.150">
    <property type="entry name" value="Vaccinia Virus protein VP39"/>
    <property type="match status" value="1"/>
</dbReference>
<keyword evidence="1 5" id="KW-0489">Methyltransferase</keyword>
<evidence type="ECO:0000256" key="1">
    <source>
        <dbReference type="ARBA" id="ARBA00022603"/>
    </source>
</evidence>